<dbReference type="EMBL" id="AACS02000002">
    <property type="protein sequence ID" value="EFI28320.1"/>
    <property type="molecule type" value="Genomic_DNA"/>
</dbReference>
<proteinExistence type="predicted"/>
<dbReference type="OrthoDB" id="2755483at2759"/>
<dbReference type="GeneID" id="9378987"/>
<evidence type="ECO:0000313" key="2">
    <source>
        <dbReference type="Proteomes" id="UP000001861"/>
    </source>
</evidence>
<dbReference type="RefSeq" id="XP_002911814.1">
    <property type="nucleotide sequence ID" value="XM_002911768.1"/>
</dbReference>
<keyword evidence="2" id="KW-1185">Reference proteome</keyword>
<dbReference type="InParanoid" id="D6RKL1"/>
<evidence type="ECO:0000313" key="1">
    <source>
        <dbReference type="EMBL" id="EFI28320.1"/>
    </source>
</evidence>
<accession>D6RKL1</accession>
<dbReference type="AlphaFoldDB" id="D6RKL1"/>
<gene>
    <name evidence="1" type="ORF">CC1G_13849</name>
</gene>
<dbReference type="KEGG" id="cci:CC1G_13849"/>
<organism evidence="1 2">
    <name type="scientific">Coprinopsis cinerea (strain Okayama-7 / 130 / ATCC MYA-4618 / FGSC 9003)</name>
    <name type="common">Inky cap fungus</name>
    <name type="synonym">Hormographiella aspergillata</name>
    <dbReference type="NCBI Taxonomy" id="240176"/>
    <lineage>
        <taxon>Eukaryota</taxon>
        <taxon>Fungi</taxon>
        <taxon>Dikarya</taxon>
        <taxon>Basidiomycota</taxon>
        <taxon>Agaricomycotina</taxon>
        <taxon>Agaricomycetes</taxon>
        <taxon>Agaricomycetidae</taxon>
        <taxon>Agaricales</taxon>
        <taxon>Agaricineae</taxon>
        <taxon>Psathyrellaceae</taxon>
        <taxon>Coprinopsis</taxon>
    </lineage>
</organism>
<reference evidence="1 2" key="1">
    <citation type="journal article" date="2010" name="Proc. Natl. Acad. Sci. U.S.A.">
        <title>Insights into evolution of multicellular fungi from the assembled chromosomes of the mushroom Coprinopsis cinerea (Coprinus cinereus).</title>
        <authorList>
            <person name="Stajich J.E."/>
            <person name="Wilke S.K."/>
            <person name="Ahren D."/>
            <person name="Au C.H."/>
            <person name="Birren B.W."/>
            <person name="Borodovsky M."/>
            <person name="Burns C."/>
            <person name="Canback B."/>
            <person name="Casselton L.A."/>
            <person name="Cheng C.K."/>
            <person name="Deng J."/>
            <person name="Dietrich F.S."/>
            <person name="Fargo D.C."/>
            <person name="Farman M.L."/>
            <person name="Gathman A.C."/>
            <person name="Goldberg J."/>
            <person name="Guigo R."/>
            <person name="Hoegger P.J."/>
            <person name="Hooker J.B."/>
            <person name="Huggins A."/>
            <person name="James T.Y."/>
            <person name="Kamada T."/>
            <person name="Kilaru S."/>
            <person name="Kodira C."/>
            <person name="Kues U."/>
            <person name="Kupfer D."/>
            <person name="Kwan H.S."/>
            <person name="Lomsadze A."/>
            <person name="Li W."/>
            <person name="Lilly W.W."/>
            <person name="Ma L.J."/>
            <person name="Mackey A.J."/>
            <person name="Manning G."/>
            <person name="Martin F."/>
            <person name="Muraguchi H."/>
            <person name="Natvig D.O."/>
            <person name="Palmerini H."/>
            <person name="Ramesh M.A."/>
            <person name="Rehmeyer C.J."/>
            <person name="Roe B.A."/>
            <person name="Shenoy N."/>
            <person name="Stanke M."/>
            <person name="Ter-Hovhannisyan V."/>
            <person name="Tunlid A."/>
            <person name="Velagapudi R."/>
            <person name="Vision T.J."/>
            <person name="Zeng Q."/>
            <person name="Zolan M.E."/>
            <person name="Pukkila P.J."/>
        </authorList>
    </citation>
    <scope>NUCLEOTIDE SEQUENCE [LARGE SCALE GENOMIC DNA]</scope>
    <source>
        <strain evidence="2">Okayama-7 / 130 / ATCC MYA-4618 / FGSC 9003</strain>
    </source>
</reference>
<sequence length="206" mass="23877">MTFQQQYYNTYPVTNGPKFSSDSSLLGALGFVTPNTQHNIRLPQDIFCLQCPPRQALSRPDDRIPHVTTLFGDGVPFRFLDGRHDYVVHQIIKDPNGPAFDEAENVPDILQFHIRWPGYEPQTYELFARDSPNGPSVTRLEFMKRVVKLFKKFFSTAQEEDKICTEPEWRIGDDGIKFEDLKLGKIMNVFAREHWQADIIVDKSQR</sequence>
<dbReference type="HOGENOM" id="CLU_1396230_0_0_1"/>
<dbReference type="VEuPathDB" id="FungiDB:CC1G_13849"/>
<protein>
    <submittedName>
        <fullName evidence="1">Uncharacterized protein</fullName>
    </submittedName>
</protein>
<name>D6RKL1_COPC7</name>
<comment type="caution">
    <text evidence="1">The sequence shown here is derived from an EMBL/GenBank/DDBJ whole genome shotgun (WGS) entry which is preliminary data.</text>
</comment>
<dbReference type="Proteomes" id="UP000001861">
    <property type="component" value="Unassembled WGS sequence"/>
</dbReference>